<feature type="region of interest" description="Disordered" evidence="1">
    <location>
        <begin position="12"/>
        <end position="39"/>
    </location>
</feature>
<dbReference type="PANTHER" id="PTHR31923:SF3">
    <property type="entry name" value="BSD DOMAIN-CONTAINING PROTEIN"/>
    <property type="match status" value="1"/>
</dbReference>
<dbReference type="EMBL" id="RDQH01000331">
    <property type="protein sequence ID" value="RXH98079.1"/>
    <property type="molecule type" value="Genomic_DNA"/>
</dbReference>
<dbReference type="Proteomes" id="UP000290289">
    <property type="component" value="Chromosome 5"/>
</dbReference>
<dbReference type="InterPro" id="IPR005607">
    <property type="entry name" value="BSD_dom"/>
</dbReference>
<comment type="caution">
    <text evidence="3">The sequence shown here is derived from an EMBL/GenBank/DDBJ whole genome shotgun (WGS) entry which is preliminary data.</text>
</comment>
<dbReference type="InterPro" id="IPR035925">
    <property type="entry name" value="BSD_dom_sf"/>
</dbReference>
<proteinExistence type="predicted"/>
<evidence type="ECO:0000259" key="2">
    <source>
        <dbReference type="PROSITE" id="PS50858"/>
    </source>
</evidence>
<dbReference type="PANTHER" id="PTHR31923">
    <property type="entry name" value="BSD DOMAIN-CONTAINING PROTEIN"/>
    <property type="match status" value="1"/>
</dbReference>
<dbReference type="AlphaFoldDB" id="A0A498JQ58"/>
<keyword evidence="4" id="KW-1185">Reference proteome</keyword>
<evidence type="ECO:0000256" key="1">
    <source>
        <dbReference type="SAM" id="MobiDB-lite"/>
    </source>
</evidence>
<name>A0A498JQ58_MALDO</name>
<dbReference type="PROSITE" id="PS50858">
    <property type="entry name" value="BSD"/>
    <property type="match status" value="1"/>
</dbReference>
<sequence length="182" mass="21424">MDLSSWFRRKLLKNSEKTSNPDPSEQTLLPQQNEREEEQLGVTEQLVDLVKSFTLDTFRNFPLPDDEGAEEDEDLSGWQERHATIVLSRVKELSHLRYKLCPRYLKERQFWRVYFVLVKKQVAEYELCAIQQARIKEMAVENEKSTNTSACEVEIRLRGRLKGRCEDLDPVIQHRDRNGGLE</sequence>
<evidence type="ECO:0000313" key="3">
    <source>
        <dbReference type="EMBL" id="RXH98079.1"/>
    </source>
</evidence>
<accession>A0A498JQ58</accession>
<feature type="compositionally biased region" description="Polar residues" evidence="1">
    <location>
        <begin position="17"/>
        <end position="32"/>
    </location>
</feature>
<organism evidence="3 4">
    <name type="scientific">Malus domestica</name>
    <name type="common">Apple</name>
    <name type="synonym">Pyrus malus</name>
    <dbReference type="NCBI Taxonomy" id="3750"/>
    <lineage>
        <taxon>Eukaryota</taxon>
        <taxon>Viridiplantae</taxon>
        <taxon>Streptophyta</taxon>
        <taxon>Embryophyta</taxon>
        <taxon>Tracheophyta</taxon>
        <taxon>Spermatophyta</taxon>
        <taxon>Magnoliopsida</taxon>
        <taxon>eudicotyledons</taxon>
        <taxon>Gunneridae</taxon>
        <taxon>Pentapetalae</taxon>
        <taxon>rosids</taxon>
        <taxon>fabids</taxon>
        <taxon>Rosales</taxon>
        <taxon>Rosaceae</taxon>
        <taxon>Amygdaloideae</taxon>
        <taxon>Maleae</taxon>
        <taxon>Malus</taxon>
    </lineage>
</organism>
<protein>
    <recommendedName>
        <fullName evidence="2">BSD domain-containing protein</fullName>
    </recommendedName>
</protein>
<dbReference type="SMART" id="SM00751">
    <property type="entry name" value="BSD"/>
    <property type="match status" value="1"/>
</dbReference>
<gene>
    <name evidence="3" type="ORF">DVH24_010404</name>
</gene>
<dbReference type="Pfam" id="PF03909">
    <property type="entry name" value="BSD"/>
    <property type="match status" value="1"/>
</dbReference>
<dbReference type="Gene3D" id="1.10.3970.10">
    <property type="entry name" value="BSD domain"/>
    <property type="match status" value="1"/>
</dbReference>
<feature type="domain" description="BSD" evidence="2">
    <location>
        <begin position="69"/>
        <end position="122"/>
    </location>
</feature>
<evidence type="ECO:0000313" key="4">
    <source>
        <dbReference type="Proteomes" id="UP000290289"/>
    </source>
</evidence>
<dbReference type="SUPFAM" id="SSF140383">
    <property type="entry name" value="BSD domain-like"/>
    <property type="match status" value="1"/>
</dbReference>
<reference evidence="3 4" key="1">
    <citation type="submission" date="2018-10" db="EMBL/GenBank/DDBJ databases">
        <title>A high-quality apple genome assembly.</title>
        <authorList>
            <person name="Hu J."/>
        </authorList>
    </citation>
    <scope>NUCLEOTIDE SEQUENCE [LARGE SCALE GENOMIC DNA]</scope>
    <source>
        <strain evidence="4">cv. HFTH1</strain>
        <tissue evidence="3">Young leaf</tissue>
    </source>
</reference>